<comment type="caution">
    <text evidence="1">The sequence shown here is derived from an EMBL/GenBank/DDBJ whole genome shotgun (WGS) entry which is preliminary data.</text>
</comment>
<gene>
    <name evidence="1" type="ORF">ACFSUE_04435</name>
</gene>
<organism evidence="1 2">
    <name type="scientific">Sporolactobacillus shoreicorticis</name>
    <dbReference type="NCBI Taxonomy" id="1923877"/>
    <lineage>
        <taxon>Bacteria</taxon>
        <taxon>Bacillati</taxon>
        <taxon>Bacillota</taxon>
        <taxon>Bacilli</taxon>
        <taxon>Bacillales</taxon>
        <taxon>Sporolactobacillaceae</taxon>
        <taxon>Sporolactobacillus</taxon>
    </lineage>
</organism>
<dbReference type="Proteomes" id="UP001597399">
    <property type="component" value="Unassembled WGS sequence"/>
</dbReference>
<name>A0ABW5S073_9BACL</name>
<accession>A0ABW5S073</accession>
<protein>
    <submittedName>
        <fullName evidence="1">Uncharacterized protein</fullName>
    </submittedName>
</protein>
<sequence>MNKQFAVIGLGQLGSSVSIELSVFHAVSAFNNAGFALFPDNLIRYVGDLVINLTISSPSQEDLVLRFLLNCF</sequence>
<keyword evidence="2" id="KW-1185">Reference proteome</keyword>
<evidence type="ECO:0000313" key="1">
    <source>
        <dbReference type="EMBL" id="MFD2692880.1"/>
    </source>
</evidence>
<reference evidence="2" key="1">
    <citation type="journal article" date="2019" name="Int. J. Syst. Evol. Microbiol.">
        <title>The Global Catalogue of Microorganisms (GCM) 10K type strain sequencing project: providing services to taxonomists for standard genome sequencing and annotation.</title>
        <authorList>
            <consortium name="The Broad Institute Genomics Platform"/>
            <consortium name="The Broad Institute Genome Sequencing Center for Infectious Disease"/>
            <person name="Wu L."/>
            <person name="Ma J."/>
        </authorList>
    </citation>
    <scope>NUCLEOTIDE SEQUENCE [LARGE SCALE GENOMIC DNA]</scope>
    <source>
        <strain evidence="2">TISTR 2466</strain>
    </source>
</reference>
<dbReference type="RefSeq" id="WP_253065120.1">
    <property type="nucleotide sequence ID" value="NZ_JAMXWM010000036.1"/>
</dbReference>
<dbReference type="EMBL" id="JBHUMQ010000011">
    <property type="protein sequence ID" value="MFD2692880.1"/>
    <property type="molecule type" value="Genomic_DNA"/>
</dbReference>
<evidence type="ECO:0000313" key="2">
    <source>
        <dbReference type="Proteomes" id="UP001597399"/>
    </source>
</evidence>
<proteinExistence type="predicted"/>